<dbReference type="EMBL" id="SPHZ02000006">
    <property type="protein sequence ID" value="KAF0910842.1"/>
    <property type="molecule type" value="Genomic_DNA"/>
</dbReference>
<sequence length="74" mass="7969">MEWGARDRCVTRLSLGGHMPHQWRACELATATTMGGGMRGCTTWCTQEARAGRARGGGDELAMAERTVRSGRSG</sequence>
<evidence type="ECO:0000313" key="2">
    <source>
        <dbReference type="Proteomes" id="UP000479710"/>
    </source>
</evidence>
<keyword evidence="2" id="KW-1185">Reference proteome</keyword>
<evidence type="ECO:0000313" key="1">
    <source>
        <dbReference type="EMBL" id="KAF0910842.1"/>
    </source>
</evidence>
<dbReference type="Proteomes" id="UP000479710">
    <property type="component" value="Unassembled WGS sequence"/>
</dbReference>
<reference evidence="1 2" key="1">
    <citation type="submission" date="2019-11" db="EMBL/GenBank/DDBJ databases">
        <title>Whole genome sequence of Oryza granulata.</title>
        <authorList>
            <person name="Li W."/>
        </authorList>
    </citation>
    <scope>NUCLEOTIDE SEQUENCE [LARGE SCALE GENOMIC DNA]</scope>
    <source>
        <strain evidence="2">cv. Menghai</strain>
        <tissue evidence="1">Leaf</tissue>
    </source>
</reference>
<comment type="caution">
    <text evidence="1">The sequence shown here is derived from an EMBL/GenBank/DDBJ whole genome shotgun (WGS) entry which is preliminary data.</text>
</comment>
<proteinExistence type="predicted"/>
<dbReference type="AlphaFoldDB" id="A0A6G1DF63"/>
<gene>
    <name evidence="1" type="ORF">E2562_004808</name>
</gene>
<accession>A0A6G1DF63</accession>
<organism evidence="1 2">
    <name type="scientific">Oryza meyeriana var. granulata</name>
    <dbReference type="NCBI Taxonomy" id="110450"/>
    <lineage>
        <taxon>Eukaryota</taxon>
        <taxon>Viridiplantae</taxon>
        <taxon>Streptophyta</taxon>
        <taxon>Embryophyta</taxon>
        <taxon>Tracheophyta</taxon>
        <taxon>Spermatophyta</taxon>
        <taxon>Magnoliopsida</taxon>
        <taxon>Liliopsida</taxon>
        <taxon>Poales</taxon>
        <taxon>Poaceae</taxon>
        <taxon>BOP clade</taxon>
        <taxon>Oryzoideae</taxon>
        <taxon>Oryzeae</taxon>
        <taxon>Oryzinae</taxon>
        <taxon>Oryza</taxon>
        <taxon>Oryza meyeriana</taxon>
    </lineage>
</organism>
<protein>
    <submittedName>
        <fullName evidence="1">Uncharacterized protein</fullName>
    </submittedName>
</protein>
<name>A0A6G1DF63_9ORYZ</name>